<evidence type="ECO:0000313" key="2">
    <source>
        <dbReference type="Proteomes" id="UP001159363"/>
    </source>
</evidence>
<proteinExistence type="predicted"/>
<keyword evidence="2" id="KW-1185">Reference proteome</keyword>
<organism evidence="1 2">
    <name type="scientific">Dryococelus australis</name>
    <dbReference type="NCBI Taxonomy" id="614101"/>
    <lineage>
        <taxon>Eukaryota</taxon>
        <taxon>Metazoa</taxon>
        <taxon>Ecdysozoa</taxon>
        <taxon>Arthropoda</taxon>
        <taxon>Hexapoda</taxon>
        <taxon>Insecta</taxon>
        <taxon>Pterygota</taxon>
        <taxon>Neoptera</taxon>
        <taxon>Polyneoptera</taxon>
        <taxon>Phasmatodea</taxon>
        <taxon>Verophasmatodea</taxon>
        <taxon>Anareolatae</taxon>
        <taxon>Phasmatidae</taxon>
        <taxon>Eurycanthinae</taxon>
        <taxon>Dryococelus</taxon>
    </lineage>
</organism>
<dbReference type="Proteomes" id="UP001159363">
    <property type="component" value="Chromosome 3"/>
</dbReference>
<gene>
    <name evidence="1" type="ORF">PR048_008942</name>
</gene>
<accession>A0ABQ9HYH8</accession>
<name>A0ABQ9HYH8_9NEOP</name>
<sequence>MEIEQTLVCDMKSEGWLTRERGLNYSVLAKWVEGPFTATAICSSLEVFASIHFMSGEQHIDFRVSRINIGDQIRGKLVQWLADNPPFAVRYYNMSLSAGVIGNSNRNCHKAVEIGSLTMELFVGTNFAEMKQSKKNAEISWAAIRNTINSLRRLRFGQQFSKLKTSDTLVYGGFLLHGVKWNVGTKSSSICEQYVSYIINHYGANSAVVFDGYEDLNSTKRTEQKQRGTSKTSVDVNIDENMLASVQQENFLANEKNKTKLIELLVETLTARGIEASTATGDTDGRIVRCGLNKVTSHSFVVVIGENVDLLVLQTDLTPPDRNVYFMRPGRGNIEDKVYSTRQI</sequence>
<reference evidence="1 2" key="1">
    <citation type="submission" date="2023-02" db="EMBL/GenBank/DDBJ databases">
        <title>LHISI_Scaffold_Assembly.</title>
        <authorList>
            <person name="Stuart O.P."/>
            <person name="Cleave R."/>
            <person name="Magrath M.J.L."/>
            <person name="Mikheyev A.S."/>
        </authorList>
    </citation>
    <scope>NUCLEOTIDE SEQUENCE [LARGE SCALE GENOMIC DNA]</scope>
    <source>
        <strain evidence="1">Daus_M_001</strain>
        <tissue evidence="1">Leg muscle</tissue>
    </source>
</reference>
<evidence type="ECO:0000313" key="1">
    <source>
        <dbReference type="EMBL" id="KAJ8889443.1"/>
    </source>
</evidence>
<dbReference type="EMBL" id="JARBHB010000003">
    <property type="protein sequence ID" value="KAJ8889443.1"/>
    <property type="molecule type" value="Genomic_DNA"/>
</dbReference>
<protein>
    <submittedName>
        <fullName evidence="1">Uncharacterized protein</fullName>
    </submittedName>
</protein>
<comment type="caution">
    <text evidence="1">The sequence shown here is derived from an EMBL/GenBank/DDBJ whole genome shotgun (WGS) entry which is preliminary data.</text>
</comment>